<dbReference type="AlphaFoldDB" id="A0A918HMN3"/>
<feature type="domain" description="Histidine kinase/HSP90-like ATPase" evidence="3">
    <location>
        <begin position="46"/>
        <end position="160"/>
    </location>
</feature>
<keyword evidence="1" id="KW-0418">Kinase</keyword>
<name>A0A918HMN3_9ACTN</name>
<comment type="caution">
    <text evidence="4">The sequence shown here is derived from an EMBL/GenBank/DDBJ whole genome shotgun (WGS) entry which is preliminary data.</text>
</comment>
<feature type="region of interest" description="Disordered" evidence="2">
    <location>
        <begin position="163"/>
        <end position="183"/>
    </location>
</feature>
<evidence type="ECO:0000313" key="4">
    <source>
        <dbReference type="EMBL" id="GGT83328.1"/>
    </source>
</evidence>
<reference evidence="4" key="2">
    <citation type="submission" date="2020-09" db="EMBL/GenBank/DDBJ databases">
        <authorList>
            <person name="Sun Q."/>
            <person name="Ohkuma M."/>
        </authorList>
    </citation>
    <scope>NUCLEOTIDE SEQUENCE</scope>
    <source>
        <strain evidence="4">JCM 4125</strain>
    </source>
</reference>
<keyword evidence="1" id="KW-0808">Transferase</keyword>
<dbReference type="InterPro" id="IPR036890">
    <property type="entry name" value="HATPase_C_sf"/>
</dbReference>
<dbReference type="InterPro" id="IPR050267">
    <property type="entry name" value="Anti-sigma-factor_SerPK"/>
</dbReference>
<dbReference type="CDD" id="cd16936">
    <property type="entry name" value="HATPase_RsbW-like"/>
    <property type="match status" value="1"/>
</dbReference>
<keyword evidence="1" id="KW-0723">Serine/threonine-protein kinase</keyword>
<dbReference type="SUPFAM" id="SSF55874">
    <property type="entry name" value="ATPase domain of HSP90 chaperone/DNA topoisomerase II/histidine kinase"/>
    <property type="match status" value="1"/>
</dbReference>
<keyword evidence="5" id="KW-1185">Reference proteome</keyword>
<protein>
    <recommendedName>
        <fullName evidence="3">Histidine kinase/HSP90-like ATPase domain-containing protein</fullName>
    </recommendedName>
</protein>
<dbReference type="InterPro" id="IPR003594">
    <property type="entry name" value="HATPase_dom"/>
</dbReference>
<evidence type="ECO:0000256" key="1">
    <source>
        <dbReference type="ARBA" id="ARBA00022527"/>
    </source>
</evidence>
<accession>A0A918HMN3</accession>
<evidence type="ECO:0000259" key="3">
    <source>
        <dbReference type="Pfam" id="PF13581"/>
    </source>
</evidence>
<organism evidence="4 5">
    <name type="scientific">Streptomyces phaeofaciens</name>
    <dbReference type="NCBI Taxonomy" id="68254"/>
    <lineage>
        <taxon>Bacteria</taxon>
        <taxon>Bacillati</taxon>
        <taxon>Actinomycetota</taxon>
        <taxon>Actinomycetes</taxon>
        <taxon>Kitasatosporales</taxon>
        <taxon>Streptomycetaceae</taxon>
        <taxon>Streptomyces</taxon>
    </lineage>
</organism>
<sequence>MILSRITPPPSPAARGAFDHRPRATGPDPPSAPFVSGMPRHGVITLPAEARQVCTVRRFAAALLARWGVAGDDLDSVLLIIGELAGNAAQHGRADMTVSLTLEEGSVCVEVVDSGTRPAVTHPRCGSPCDERGRGLDIVGQLADWTETREGREGRQVRAVRRLTPTGAGAGAPDDPRRERVLP</sequence>
<evidence type="ECO:0000256" key="2">
    <source>
        <dbReference type="SAM" id="MobiDB-lite"/>
    </source>
</evidence>
<dbReference type="GO" id="GO:0004674">
    <property type="term" value="F:protein serine/threonine kinase activity"/>
    <property type="evidence" value="ECO:0007669"/>
    <property type="project" value="UniProtKB-KW"/>
</dbReference>
<evidence type="ECO:0000313" key="5">
    <source>
        <dbReference type="Proteomes" id="UP000646776"/>
    </source>
</evidence>
<dbReference type="PANTHER" id="PTHR35526:SF3">
    <property type="entry name" value="ANTI-SIGMA-F FACTOR RSBW"/>
    <property type="match status" value="1"/>
</dbReference>
<feature type="region of interest" description="Disordered" evidence="2">
    <location>
        <begin position="1"/>
        <end position="34"/>
    </location>
</feature>
<proteinExistence type="predicted"/>
<dbReference type="EMBL" id="BMSA01000028">
    <property type="protein sequence ID" value="GGT83328.1"/>
    <property type="molecule type" value="Genomic_DNA"/>
</dbReference>
<dbReference type="Proteomes" id="UP000646776">
    <property type="component" value="Unassembled WGS sequence"/>
</dbReference>
<dbReference type="PANTHER" id="PTHR35526">
    <property type="entry name" value="ANTI-SIGMA-F FACTOR RSBW-RELATED"/>
    <property type="match status" value="1"/>
</dbReference>
<feature type="compositionally biased region" description="Basic and acidic residues" evidence="2">
    <location>
        <begin position="174"/>
        <end position="183"/>
    </location>
</feature>
<reference evidence="4" key="1">
    <citation type="journal article" date="2014" name="Int. J. Syst. Evol. Microbiol.">
        <title>Complete genome sequence of Corynebacterium casei LMG S-19264T (=DSM 44701T), isolated from a smear-ripened cheese.</title>
        <authorList>
            <consortium name="US DOE Joint Genome Institute (JGI-PGF)"/>
            <person name="Walter F."/>
            <person name="Albersmeier A."/>
            <person name="Kalinowski J."/>
            <person name="Ruckert C."/>
        </authorList>
    </citation>
    <scope>NUCLEOTIDE SEQUENCE</scope>
    <source>
        <strain evidence="4">JCM 4125</strain>
    </source>
</reference>
<gene>
    <name evidence="4" type="ORF">GCM10010226_72470</name>
</gene>
<dbReference type="Gene3D" id="3.30.565.10">
    <property type="entry name" value="Histidine kinase-like ATPase, C-terminal domain"/>
    <property type="match status" value="1"/>
</dbReference>
<dbReference type="Pfam" id="PF13581">
    <property type="entry name" value="HATPase_c_2"/>
    <property type="match status" value="1"/>
</dbReference>
<dbReference type="RefSeq" id="WP_229870947.1">
    <property type="nucleotide sequence ID" value="NZ_BMSA01000028.1"/>
</dbReference>